<keyword evidence="2" id="KW-1185">Reference proteome</keyword>
<name>A0ABU6U0Y9_9FABA</name>
<comment type="caution">
    <text evidence="1">The sequence shown here is derived from an EMBL/GenBank/DDBJ whole genome shotgun (WGS) entry which is preliminary data.</text>
</comment>
<organism evidence="1 2">
    <name type="scientific">Stylosanthes scabra</name>
    <dbReference type="NCBI Taxonomy" id="79078"/>
    <lineage>
        <taxon>Eukaryota</taxon>
        <taxon>Viridiplantae</taxon>
        <taxon>Streptophyta</taxon>
        <taxon>Embryophyta</taxon>
        <taxon>Tracheophyta</taxon>
        <taxon>Spermatophyta</taxon>
        <taxon>Magnoliopsida</taxon>
        <taxon>eudicotyledons</taxon>
        <taxon>Gunneridae</taxon>
        <taxon>Pentapetalae</taxon>
        <taxon>rosids</taxon>
        <taxon>fabids</taxon>
        <taxon>Fabales</taxon>
        <taxon>Fabaceae</taxon>
        <taxon>Papilionoideae</taxon>
        <taxon>50 kb inversion clade</taxon>
        <taxon>dalbergioids sensu lato</taxon>
        <taxon>Dalbergieae</taxon>
        <taxon>Pterocarpus clade</taxon>
        <taxon>Stylosanthes</taxon>
    </lineage>
</organism>
<evidence type="ECO:0000313" key="1">
    <source>
        <dbReference type="EMBL" id="MED6153908.1"/>
    </source>
</evidence>
<evidence type="ECO:0000313" key="2">
    <source>
        <dbReference type="Proteomes" id="UP001341840"/>
    </source>
</evidence>
<accession>A0ABU6U0Y9</accession>
<sequence>MNTFAKVWPEPDQTVNRTVLYIRDEVAEPPHFSQFHLRELRELVSESIPNRFCTNSPLHQFSTRSLFYPLRFYTTLE</sequence>
<proteinExistence type="predicted"/>
<dbReference type="EMBL" id="JASCZI010094912">
    <property type="protein sequence ID" value="MED6153908.1"/>
    <property type="molecule type" value="Genomic_DNA"/>
</dbReference>
<feature type="non-terminal residue" evidence="1">
    <location>
        <position position="77"/>
    </location>
</feature>
<protein>
    <submittedName>
        <fullName evidence="1">Uncharacterized protein</fullName>
    </submittedName>
</protein>
<dbReference type="Proteomes" id="UP001341840">
    <property type="component" value="Unassembled WGS sequence"/>
</dbReference>
<gene>
    <name evidence="1" type="ORF">PIB30_106688</name>
</gene>
<reference evidence="1 2" key="1">
    <citation type="journal article" date="2023" name="Plants (Basel)">
        <title>Bridging the Gap: Combining Genomics and Transcriptomics Approaches to Understand Stylosanthes scabra, an Orphan Legume from the Brazilian Caatinga.</title>
        <authorList>
            <person name="Ferreira-Neto J.R.C."/>
            <person name="da Silva M.D."/>
            <person name="Binneck E."/>
            <person name="de Melo N.F."/>
            <person name="da Silva R.H."/>
            <person name="de Melo A.L.T.M."/>
            <person name="Pandolfi V."/>
            <person name="Bustamante F.O."/>
            <person name="Brasileiro-Vidal A.C."/>
            <person name="Benko-Iseppon A.M."/>
        </authorList>
    </citation>
    <scope>NUCLEOTIDE SEQUENCE [LARGE SCALE GENOMIC DNA]</scope>
    <source>
        <tissue evidence="1">Leaves</tissue>
    </source>
</reference>